<gene>
    <name evidence="8" type="ORF">B5E75_08055</name>
</gene>
<dbReference type="PROSITE" id="PS51900">
    <property type="entry name" value="CB"/>
    <property type="match status" value="1"/>
</dbReference>
<evidence type="ECO:0000259" key="6">
    <source>
        <dbReference type="PROSITE" id="PS51898"/>
    </source>
</evidence>
<accession>A0A1Y4SYG5</accession>
<dbReference type="PANTHER" id="PTHR30349">
    <property type="entry name" value="PHAGE INTEGRASE-RELATED"/>
    <property type="match status" value="1"/>
</dbReference>
<dbReference type="PANTHER" id="PTHR30349:SF41">
    <property type="entry name" value="INTEGRASE_RECOMBINASE PROTEIN MJ0367-RELATED"/>
    <property type="match status" value="1"/>
</dbReference>
<evidence type="ECO:0000313" key="8">
    <source>
        <dbReference type="EMBL" id="OUQ34001.1"/>
    </source>
</evidence>
<evidence type="ECO:0000259" key="7">
    <source>
        <dbReference type="PROSITE" id="PS51900"/>
    </source>
</evidence>
<dbReference type="RefSeq" id="WP_087358237.1">
    <property type="nucleotide sequence ID" value="NZ_AP031415.1"/>
</dbReference>
<dbReference type="InterPro" id="IPR050090">
    <property type="entry name" value="Tyrosine_recombinase_XerCD"/>
</dbReference>
<dbReference type="PROSITE" id="PS51898">
    <property type="entry name" value="TYR_RECOMBINASE"/>
    <property type="match status" value="1"/>
</dbReference>
<comment type="caution">
    <text evidence="8">The sequence shown here is derived from an EMBL/GenBank/DDBJ whole genome shotgun (WGS) entry which is preliminary data.</text>
</comment>
<keyword evidence="4" id="KW-0233">DNA recombination</keyword>
<dbReference type="AlphaFoldDB" id="A0A1Y4SYG5"/>
<keyword evidence="9" id="KW-1185">Reference proteome</keyword>
<dbReference type="EMBL" id="NFLJ01000021">
    <property type="protein sequence ID" value="OUQ34001.1"/>
    <property type="molecule type" value="Genomic_DNA"/>
</dbReference>
<evidence type="ECO:0000256" key="1">
    <source>
        <dbReference type="ARBA" id="ARBA00008857"/>
    </source>
</evidence>
<dbReference type="InterPro" id="IPR011010">
    <property type="entry name" value="DNA_brk_join_enz"/>
</dbReference>
<organism evidence="8 9">
    <name type="scientific">Massilimicrobiota timonensis</name>
    <dbReference type="NCBI Taxonomy" id="1776392"/>
    <lineage>
        <taxon>Bacteria</taxon>
        <taxon>Bacillati</taxon>
        <taxon>Bacillota</taxon>
        <taxon>Erysipelotrichia</taxon>
        <taxon>Erysipelotrichales</taxon>
        <taxon>Erysipelotrichaceae</taxon>
        <taxon>Massilimicrobiota</taxon>
    </lineage>
</organism>
<dbReference type="GO" id="GO:0003677">
    <property type="term" value="F:DNA binding"/>
    <property type="evidence" value="ECO:0007669"/>
    <property type="project" value="UniProtKB-UniRule"/>
</dbReference>
<dbReference type="InterPro" id="IPR010998">
    <property type="entry name" value="Integrase_recombinase_N"/>
</dbReference>
<dbReference type="InterPro" id="IPR004107">
    <property type="entry name" value="Integrase_SAM-like_N"/>
</dbReference>
<dbReference type="Gene3D" id="1.10.443.10">
    <property type="entry name" value="Intergrase catalytic core"/>
    <property type="match status" value="1"/>
</dbReference>
<keyword evidence="3 5" id="KW-0238">DNA-binding</keyword>
<protein>
    <recommendedName>
        <fullName evidence="10">Recombinase XerC</fullName>
    </recommendedName>
</protein>
<evidence type="ECO:0008006" key="10">
    <source>
        <dbReference type="Google" id="ProtNLM"/>
    </source>
</evidence>
<feature type="domain" description="Tyr recombinase" evidence="6">
    <location>
        <begin position="102"/>
        <end position="279"/>
    </location>
</feature>
<reference evidence="8 9" key="1">
    <citation type="journal article" date="2018" name="BMC Genomics">
        <title>Whole genome sequencing and function prediction of 133 gut anaerobes isolated from chicken caecum in pure cultures.</title>
        <authorList>
            <person name="Medvecky M."/>
            <person name="Cejkova D."/>
            <person name="Polansky O."/>
            <person name="Karasova D."/>
            <person name="Kubasova T."/>
            <person name="Cizek A."/>
            <person name="Rychlik I."/>
        </authorList>
    </citation>
    <scope>NUCLEOTIDE SEQUENCE [LARGE SCALE GENOMIC DNA]</scope>
    <source>
        <strain evidence="8 9">An13</strain>
    </source>
</reference>
<proteinExistence type="inferred from homology"/>
<evidence type="ECO:0000256" key="2">
    <source>
        <dbReference type="ARBA" id="ARBA00022908"/>
    </source>
</evidence>
<dbReference type="SUPFAM" id="SSF56349">
    <property type="entry name" value="DNA breaking-rejoining enzymes"/>
    <property type="match status" value="1"/>
</dbReference>
<name>A0A1Y4SYG5_9FIRM</name>
<dbReference type="Proteomes" id="UP000195305">
    <property type="component" value="Unassembled WGS sequence"/>
</dbReference>
<dbReference type="Pfam" id="PF13495">
    <property type="entry name" value="Phage_int_SAM_4"/>
    <property type="match status" value="1"/>
</dbReference>
<dbReference type="InterPro" id="IPR002104">
    <property type="entry name" value="Integrase_catalytic"/>
</dbReference>
<dbReference type="Gene3D" id="1.10.150.130">
    <property type="match status" value="1"/>
</dbReference>
<evidence type="ECO:0000256" key="4">
    <source>
        <dbReference type="ARBA" id="ARBA00023172"/>
    </source>
</evidence>
<dbReference type="OrthoDB" id="9801717at2"/>
<dbReference type="Pfam" id="PF00589">
    <property type="entry name" value="Phage_integrase"/>
    <property type="match status" value="1"/>
</dbReference>
<keyword evidence="2" id="KW-0229">DNA integration</keyword>
<dbReference type="InterPro" id="IPR013762">
    <property type="entry name" value="Integrase-like_cat_sf"/>
</dbReference>
<comment type="similarity">
    <text evidence="1">Belongs to the 'phage' integrase family.</text>
</comment>
<sequence length="288" mass="34999">MQLTLEHLSFYFHQCENKRLSQHTLKAYRIDLKQFYVFMKNKEMNKQEISSYIHYLNEHFKPKTVKRKLASLHAFFEELVFNEILQDNPMHKIRYKIQEEKTLPRIIQYHQLQDLFRCLNHEHHAFIQRDKAVIELLISTGIRVSELCAIKRKDIDLKDQYLIIYGKNAKERVIYLTDDVCKALKNYELTFYDYIHQQDYFFMNNQYHRLTDQSVRHIINHYTHGYHITPHMFRHTFATMLLEQDVDITYIQKILGHSSITTTSIYAYASLQRQKEIMMHKNPRHLIK</sequence>
<dbReference type="GO" id="GO:0015074">
    <property type="term" value="P:DNA integration"/>
    <property type="evidence" value="ECO:0007669"/>
    <property type="project" value="UniProtKB-KW"/>
</dbReference>
<evidence type="ECO:0000313" key="9">
    <source>
        <dbReference type="Proteomes" id="UP000195305"/>
    </source>
</evidence>
<dbReference type="InterPro" id="IPR044068">
    <property type="entry name" value="CB"/>
</dbReference>
<evidence type="ECO:0000256" key="5">
    <source>
        <dbReference type="PROSITE-ProRule" id="PRU01248"/>
    </source>
</evidence>
<feature type="domain" description="Core-binding (CB)" evidence="7">
    <location>
        <begin position="1"/>
        <end position="80"/>
    </location>
</feature>
<dbReference type="GO" id="GO:0006310">
    <property type="term" value="P:DNA recombination"/>
    <property type="evidence" value="ECO:0007669"/>
    <property type="project" value="UniProtKB-KW"/>
</dbReference>
<evidence type="ECO:0000256" key="3">
    <source>
        <dbReference type="ARBA" id="ARBA00023125"/>
    </source>
</evidence>